<evidence type="ECO:0000256" key="7">
    <source>
        <dbReference type="ARBA" id="ARBA00022701"/>
    </source>
</evidence>
<evidence type="ECO:0000256" key="6">
    <source>
        <dbReference type="ARBA" id="ARBA00022618"/>
    </source>
</evidence>
<keyword evidence="11" id="KW-0206">Cytoskeleton</keyword>
<gene>
    <name evidence="16" type="ORF">N7496_002901</name>
</gene>
<feature type="compositionally biased region" description="Polar residues" evidence="14">
    <location>
        <begin position="305"/>
        <end position="314"/>
    </location>
</feature>
<feature type="domain" description="CAP-Gly" evidence="15">
    <location>
        <begin position="26"/>
        <end position="68"/>
    </location>
</feature>
<dbReference type="Gene3D" id="2.30.30.190">
    <property type="entry name" value="CAP Gly-rich-like domain"/>
    <property type="match status" value="1"/>
</dbReference>
<dbReference type="PROSITE" id="PS50245">
    <property type="entry name" value="CAP_GLY_2"/>
    <property type="match status" value="1"/>
</dbReference>
<evidence type="ECO:0000256" key="3">
    <source>
        <dbReference type="ARBA" id="ARBA00004544"/>
    </source>
</evidence>
<dbReference type="Proteomes" id="UP001147782">
    <property type="component" value="Unassembled WGS sequence"/>
</dbReference>
<feature type="region of interest" description="Disordered" evidence="14">
    <location>
        <begin position="1355"/>
        <end position="1376"/>
    </location>
</feature>
<dbReference type="SMART" id="SM01052">
    <property type="entry name" value="CAP_GLY"/>
    <property type="match status" value="1"/>
</dbReference>
<keyword evidence="10 13" id="KW-0175">Coiled coil</keyword>
<dbReference type="GO" id="GO:0000132">
    <property type="term" value="P:establishment of mitotic spindle orientation"/>
    <property type="evidence" value="ECO:0007669"/>
    <property type="project" value="TreeGrafter"/>
</dbReference>
<dbReference type="SUPFAM" id="SSF74924">
    <property type="entry name" value="Cap-Gly domain"/>
    <property type="match status" value="1"/>
</dbReference>
<dbReference type="GO" id="GO:0051286">
    <property type="term" value="C:cell tip"/>
    <property type="evidence" value="ECO:0007669"/>
    <property type="project" value="TreeGrafter"/>
</dbReference>
<evidence type="ECO:0000259" key="15">
    <source>
        <dbReference type="PROSITE" id="PS50245"/>
    </source>
</evidence>
<feature type="compositionally biased region" description="Polar residues" evidence="14">
    <location>
        <begin position="142"/>
        <end position="174"/>
    </location>
</feature>
<dbReference type="GO" id="GO:0030286">
    <property type="term" value="C:dynein complex"/>
    <property type="evidence" value="ECO:0007669"/>
    <property type="project" value="UniProtKB-KW"/>
</dbReference>
<dbReference type="GO" id="GO:0005819">
    <property type="term" value="C:spindle"/>
    <property type="evidence" value="ECO:0007669"/>
    <property type="project" value="UniProtKB-SubCell"/>
</dbReference>
<proteinExistence type="inferred from homology"/>
<reference evidence="16" key="2">
    <citation type="journal article" date="2023" name="IMA Fungus">
        <title>Comparative genomic study of the Penicillium genus elucidates a diverse pangenome and 15 lateral gene transfer events.</title>
        <authorList>
            <person name="Petersen C."/>
            <person name="Sorensen T."/>
            <person name="Nielsen M.R."/>
            <person name="Sondergaard T.E."/>
            <person name="Sorensen J.L."/>
            <person name="Fitzpatrick D.A."/>
            <person name="Frisvad J.C."/>
            <person name="Nielsen K.L."/>
        </authorList>
    </citation>
    <scope>NUCLEOTIDE SEQUENCE</scope>
    <source>
        <strain evidence="16">IBT 29864</strain>
    </source>
</reference>
<sequence>MTGQEISLGTVITLTDGRQATVRFIGLTHFANGEWIGVELNDATGKNDGEVQGERYFQCEPGFGMFIRPTAIGTVLQQPSRESKQTARPGSNATTGRQSQAGIAAGVRKPGALPPTTIKRQSTNATGTPTPAPKVAARPSLRSPTKSPTKQLSSSTAPSNRSSIGGAPRTSTVAPNRPRLASTARPSMGQSGSQAATSRASRPSVSGATRTSRPGSQSTVSAAGLSKRPSLRQVASAKASDAGETGTSGPSEGPTDAESLDNEEGSPRNDEPAPTPAPAAAPAPRASRQSMTATRPAASRPGATPATSRQTQNAAAARELEELQTRLRVMEKKRADDREKLKMLEQLQTERDKFESIIQKLQAKYQPQQMEITELRKSLKETQGRLEHLERMEAEHESLMEMATLDREMAEETADAYKHECETIRSKLEELQLEVEVLREENEEFGQVTSPEERSSQGWLQMEKANQRLRDALIRLRDMTQQQESDLKTQIKELEEDLEEYAAVKADYEATKEKLLVAETNVDDLKQQLETALGAEEMIEELADKNMRYQEEINELKAAIDDLEALREISDELESTHIETEKQLQDEIDYRDTLFTEQLRKIAQQDEVIEDLEYTLSRFRELVTNLQADLEDMRASQQITEAEATDLTTRSRAMMDLNMKLQASVSKAQTKSIDVELNRMDAEEAAKHLAIVKLYLPEYYEGERNSVLALLRFKRVSFKANVMNQTVRERIAEQSSISTQEEMLHAHEVSEHLLWISTVCDRFVNYINACSPEDFGNIKVALFEMEPVERTLNFWIENLKKNEVNSKKFAVELQRSIALLSHLTETLLPSTPEMFAEELCMRASMSQSYLDHMAAVVARLRSLVQSKLLVPAEGSEPSEEESFALKQFDSFVSQARGFKVAMGKVYRSLEDLRTRSLALSKEADEPFKKMEASTKQLSELARKICESVIAATSDEGRTEPYSMEELLDSMSQAATAFTQPSDGTAESDDPISLLVNRLRDLSAQIEELDSISGDLSRTAEFEKGPFPWVARSEELKSNKTISPDADEEIRRLKNEVHEVSTALGVKDNTLEEQSIKIELLESRMREASKRAAMVKDLETKIEEIQAVSSELEKTVDMQKKELLTAEAERDEFKARIERMKRISGTAGVSTPGGGIVIDNEASLAAMQENESLRAEVQSLQAAVRFLREENRRANLLDPYSVQRTTDMHAWLDAPLTRTAPTPEQEKIQRTALESRDVLTHLLRLTKDSRVCELKSSMVSSTGDEGTASRTTWRPSKSRLRYQVLQQREHYEHWSEWRDEIVHHEREQDRLAAAKRERALRDRMPKHTHKASVEFPQGLGHGMMGRAWQILGMQNGHRKTPSTSEVGPEGVHIVSSE</sequence>
<organism evidence="16 17">
    <name type="scientific">Penicillium cataractarum</name>
    <dbReference type="NCBI Taxonomy" id="2100454"/>
    <lineage>
        <taxon>Eukaryota</taxon>
        <taxon>Fungi</taxon>
        <taxon>Dikarya</taxon>
        <taxon>Ascomycota</taxon>
        <taxon>Pezizomycotina</taxon>
        <taxon>Eurotiomycetes</taxon>
        <taxon>Eurotiomycetidae</taxon>
        <taxon>Eurotiales</taxon>
        <taxon>Aspergillaceae</taxon>
        <taxon>Penicillium</taxon>
    </lineage>
</organism>
<feature type="coiled-coil region" evidence="13">
    <location>
        <begin position="609"/>
        <end position="643"/>
    </location>
</feature>
<evidence type="ECO:0000256" key="12">
    <source>
        <dbReference type="ARBA" id="ARBA00023306"/>
    </source>
</evidence>
<dbReference type="GeneID" id="81435009"/>
<dbReference type="GO" id="GO:0000743">
    <property type="term" value="P:nuclear migration involved in conjugation with cellular fusion"/>
    <property type="evidence" value="ECO:0007669"/>
    <property type="project" value="TreeGrafter"/>
</dbReference>
<keyword evidence="12" id="KW-0131">Cell cycle</keyword>
<dbReference type="PANTHER" id="PTHR18916:SF6">
    <property type="entry name" value="DYNACTIN SUBUNIT 1"/>
    <property type="match status" value="1"/>
</dbReference>
<comment type="similarity">
    <text evidence="4">Belongs to the dynactin 150 kDa subunit family.</text>
</comment>
<feature type="compositionally biased region" description="Polar residues" evidence="14">
    <location>
        <begin position="76"/>
        <end position="101"/>
    </location>
</feature>
<feature type="coiled-coil region" evidence="13">
    <location>
        <begin position="1070"/>
        <end position="1196"/>
    </location>
</feature>
<comment type="subcellular location">
    <subcellularLocation>
        <location evidence="3">Cytoplasm</location>
        <location evidence="3">Cell cortex</location>
    </subcellularLocation>
    <subcellularLocation>
        <location evidence="1">Cytoplasm</location>
        <location evidence="1">Cytoskeleton</location>
        <location evidence="1">Microtubule organizing center</location>
        <location evidence="1">Centrosome</location>
        <location evidence="1">Centriole</location>
    </subcellularLocation>
    <subcellularLocation>
        <location evidence="2">Cytoplasm</location>
        <location evidence="2">Cytoskeleton</location>
        <location evidence="2">Spindle</location>
    </subcellularLocation>
</comment>
<keyword evidence="5" id="KW-0963">Cytoplasm</keyword>
<comment type="caution">
    <text evidence="16">The sequence shown here is derived from an EMBL/GenBank/DDBJ whole genome shotgun (WGS) entry which is preliminary data.</text>
</comment>
<evidence type="ECO:0000256" key="5">
    <source>
        <dbReference type="ARBA" id="ARBA00022490"/>
    </source>
</evidence>
<keyword evidence="8" id="KW-0498">Mitosis</keyword>
<evidence type="ECO:0000313" key="17">
    <source>
        <dbReference type="Proteomes" id="UP001147782"/>
    </source>
</evidence>
<keyword evidence="9" id="KW-0243">Dynein</keyword>
<protein>
    <submittedName>
        <fullName evidence="16">Dynactin</fullName>
    </submittedName>
</protein>
<dbReference type="InterPro" id="IPR000938">
    <property type="entry name" value="CAP-Gly_domain"/>
</dbReference>
<reference evidence="16" key="1">
    <citation type="submission" date="2022-11" db="EMBL/GenBank/DDBJ databases">
        <authorList>
            <person name="Petersen C."/>
        </authorList>
    </citation>
    <scope>NUCLEOTIDE SEQUENCE</scope>
    <source>
        <strain evidence="16">IBT 29864</strain>
    </source>
</reference>
<dbReference type="GO" id="GO:0005814">
    <property type="term" value="C:centriole"/>
    <property type="evidence" value="ECO:0007669"/>
    <property type="project" value="UniProtKB-SubCell"/>
</dbReference>
<evidence type="ECO:0000256" key="14">
    <source>
        <dbReference type="SAM" id="MobiDB-lite"/>
    </source>
</evidence>
<keyword evidence="7" id="KW-0493">Microtubule</keyword>
<dbReference type="GO" id="GO:0051301">
    <property type="term" value="P:cell division"/>
    <property type="evidence" value="ECO:0007669"/>
    <property type="project" value="UniProtKB-KW"/>
</dbReference>
<accession>A0A9W9SQ75</accession>
<dbReference type="RefSeq" id="XP_056558044.1">
    <property type="nucleotide sequence ID" value="XM_056695832.1"/>
</dbReference>
<dbReference type="PANTHER" id="PTHR18916">
    <property type="entry name" value="DYNACTIN 1-RELATED MICROTUBULE-BINDING"/>
    <property type="match status" value="1"/>
</dbReference>
<evidence type="ECO:0000256" key="9">
    <source>
        <dbReference type="ARBA" id="ARBA00023017"/>
    </source>
</evidence>
<dbReference type="EMBL" id="JAPZBS010000002">
    <property type="protein sequence ID" value="KAJ5380473.1"/>
    <property type="molecule type" value="Genomic_DNA"/>
</dbReference>
<dbReference type="InterPro" id="IPR036859">
    <property type="entry name" value="CAP-Gly_dom_sf"/>
</dbReference>
<dbReference type="OrthoDB" id="2130750at2759"/>
<dbReference type="GO" id="GO:0005874">
    <property type="term" value="C:microtubule"/>
    <property type="evidence" value="ECO:0007669"/>
    <property type="project" value="UniProtKB-KW"/>
</dbReference>
<feature type="compositionally biased region" description="Polar residues" evidence="14">
    <location>
        <begin position="118"/>
        <end position="129"/>
    </location>
</feature>
<dbReference type="InterPro" id="IPR022157">
    <property type="entry name" value="Dynactin"/>
</dbReference>
<dbReference type="Pfam" id="PF01302">
    <property type="entry name" value="CAP_GLY"/>
    <property type="match status" value="1"/>
</dbReference>
<evidence type="ECO:0000256" key="13">
    <source>
        <dbReference type="SAM" id="Coils"/>
    </source>
</evidence>
<evidence type="ECO:0000256" key="8">
    <source>
        <dbReference type="ARBA" id="ARBA00022776"/>
    </source>
</evidence>
<evidence type="ECO:0000256" key="2">
    <source>
        <dbReference type="ARBA" id="ARBA00004186"/>
    </source>
</evidence>
<evidence type="ECO:0000256" key="11">
    <source>
        <dbReference type="ARBA" id="ARBA00023212"/>
    </source>
</evidence>
<evidence type="ECO:0000256" key="4">
    <source>
        <dbReference type="ARBA" id="ARBA00011010"/>
    </source>
</evidence>
<evidence type="ECO:0000256" key="10">
    <source>
        <dbReference type="ARBA" id="ARBA00023054"/>
    </source>
</evidence>
<name>A0A9W9SQ75_9EURO</name>
<dbReference type="GO" id="GO:0005816">
    <property type="term" value="C:spindle pole body"/>
    <property type="evidence" value="ECO:0007669"/>
    <property type="project" value="TreeGrafter"/>
</dbReference>
<feature type="compositionally biased region" description="Polar residues" evidence="14">
    <location>
        <begin position="184"/>
        <end position="221"/>
    </location>
</feature>
<evidence type="ECO:0000256" key="1">
    <source>
        <dbReference type="ARBA" id="ARBA00004114"/>
    </source>
</evidence>
<keyword evidence="6" id="KW-0132">Cell division</keyword>
<feature type="region of interest" description="Disordered" evidence="14">
    <location>
        <begin position="76"/>
        <end position="317"/>
    </location>
</feature>
<dbReference type="Pfam" id="PF12455">
    <property type="entry name" value="Dynactin"/>
    <property type="match status" value="1"/>
</dbReference>
<evidence type="ECO:0000313" key="16">
    <source>
        <dbReference type="EMBL" id="KAJ5380473.1"/>
    </source>
</evidence>
<keyword evidence="17" id="KW-1185">Reference proteome</keyword>